<evidence type="ECO:0000259" key="3">
    <source>
        <dbReference type="Pfam" id="PF22124"/>
    </source>
</evidence>
<dbReference type="RefSeq" id="WP_336918838.1">
    <property type="nucleotide sequence ID" value="NZ_JBANRN010000006.1"/>
</dbReference>
<proteinExistence type="predicted"/>
<gene>
    <name evidence="4" type="ORF">ACFODK_12575</name>
</gene>
<dbReference type="PROSITE" id="PS51318">
    <property type="entry name" value="TAT"/>
    <property type="match status" value="1"/>
</dbReference>
<dbReference type="PIRSF" id="PIRSF007663">
    <property type="entry name" value="UCP007663"/>
    <property type="match status" value="1"/>
</dbReference>
<dbReference type="InterPro" id="IPR054363">
    <property type="entry name" value="GH95_cat"/>
</dbReference>
<name>A0ABV7EIS2_9SPHN</name>
<dbReference type="InterPro" id="IPR008928">
    <property type="entry name" value="6-hairpin_glycosidase_sf"/>
</dbReference>
<organism evidence="4 5">
    <name type="scientific">Alteraurantiacibacter lauratis</name>
    <dbReference type="NCBI Taxonomy" id="2054627"/>
    <lineage>
        <taxon>Bacteria</taxon>
        <taxon>Pseudomonadati</taxon>
        <taxon>Pseudomonadota</taxon>
        <taxon>Alphaproteobacteria</taxon>
        <taxon>Sphingomonadales</taxon>
        <taxon>Erythrobacteraceae</taxon>
        <taxon>Alteraurantiacibacter</taxon>
    </lineage>
</organism>
<dbReference type="InterPro" id="IPR049053">
    <property type="entry name" value="AFCA-like_C"/>
</dbReference>
<accession>A0ABV7EIS2</accession>
<dbReference type="Proteomes" id="UP001595378">
    <property type="component" value="Unassembled WGS sequence"/>
</dbReference>
<dbReference type="Pfam" id="PF22124">
    <property type="entry name" value="Glyco_hydro_95_cat"/>
    <property type="match status" value="1"/>
</dbReference>
<protein>
    <submittedName>
        <fullName evidence="4">Glycoside hydrolase family 95 protein</fullName>
    </submittedName>
</protein>
<dbReference type="EMBL" id="JBHRSU010000035">
    <property type="protein sequence ID" value="MFC3101725.1"/>
    <property type="molecule type" value="Genomic_DNA"/>
</dbReference>
<reference evidence="5" key="1">
    <citation type="journal article" date="2019" name="Int. J. Syst. Evol. Microbiol.">
        <title>The Global Catalogue of Microorganisms (GCM) 10K type strain sequencing project: providing services to taxonomists for standard genome sequencing and annotation.</title>
        <authorList>
            <consortium name="The Broad Institute Genomics Platform"/>
            <consortium name="The Broad Institute Genome Sequencing Center for Infectious Disease"/>
            <person name="Wu L."/>
            <person name="Ma J."/>
        </authorList>
    </citation>
    <scope>NUCLEOTIDE SEQUENCE [LARGE SCALE GENOMIC DNA]</scope>
    <source>
        <strain evidence="5">KCTC 52606</strain>
    </source>
</reference>
<dbReference type="PANTHER" id="PTHR31084">
    <property type="entry name" value="ALPHA-L-FUCOSIDASE 2"/>
    <property type="match status" value="1"/>
</dbReference>
<keyword evidence="5" id="KW-1185">Reference proteome</keyword>
<evidence type="ECO:0000259" key="1">
    <source>
        <dbReference type="Pfam" id="PF14498"/>
    </source>
</evidence>
<dbReference type="Pfam" id="PF21307">
    <property type="entry name" value="Glyco_hydro_95_C"/>
    <property type="match status" value="1"/>
</dbReference>
<dbReference type="Pfam" id="PF14498">
    <property type="entry name" value="Glyco_hyd_65N_2"/>
    <property type="match status" value="1"/>
</dbReference>
<feature type="domain" description="Glycosyl hydrolase family 95 catalytic" evidence="3">
    <location>
        <begin position="309"/>
        <end position="705"/>
    </location>
</feature>
<dbReference type="SUPFAM" id="SSF48208">
    <property type="entry name" value="Six-hairpin glycosidases"/>
    <property type="match status" value="1"/>
</dbReference>
<dbReference type="Gene3D" id="1.50.10.10">
    <property type="match status" value="1"/>
</dbReference>
<comment type="caution">
    <text evidence="4">The sequence shown here is derived from an EMBL/GenBank/DDBJ whole genome shotgun (WGS) entry which is preliminary data.</text>
</comment>
<dbReference type="PANTHER" id="PTHR31084:SF0">
    <property type="entry name" value="ALPHA-L-FUCOSIDASE 2"/>
    <property type="match status" value="1"/>
</dbReference>
<keyword evidence="4" id="KW-0378">Hydrolase</keyword>
<evidence type="ECO:0000313" key="4">
    <source>
        <dbReference type="EMBL" id="MFC3101725.1"/>
    </source>
</evidence>
<feature type="domain" description="Alpha fucosidase A-like C-terminal" evidence="2">
    <location>
        <begin position="720"/>
        <end position="777"/>
    </location>
</feature>
<feature type="domain" description="Glycosyl hydrolase family 95 N-terminal" evidence="1">
    <location>
        <begin position="48"/>
        <end position="285"/>
    </location>
</feature>
<dbReference type="InterPro" id="IPR012341">
    <property type="entry name" value="6hp_glycosidase-like_sf"/>
</dbReference>
<sequence>MPKEQPLASACLTRRHLLGWVAATGAAIGAGLPRVAVAQPSGFADHVLWYRGPAREWVEALPVGNGRIGAMVFGTVARERLQLNEDTFWAGGPYNPVNPLARENLDRVRHLLFAGEYAAAEALADETLMARPLIQAPYQCIGNLLIDLHGEGAMPEAYVRTLDIDSALASVDYELAGARWRREVVACPESQIIAVRLSTDNPAGLTARLSFASEAPGTALTAAEGRLCMTGRNNDFAGIAGALRFAADMAVEQQGGAQVADADGVTVRGAREVVLKIAMATSYRGPQDVSGDPEAATRATLDAVAGIGFDAIARRTAEAHQRLFRRVTLDLGRTPSADLPTDQRIRESASRDDPALAALYFQYGRYLLISSSRPGTQPANLQGIWNDSNSPPWGSKYTININTEMNYWPVQPTNLPECAEPLFAMLRELAHTGARTAHEMYGARGWVAHHNTDLWRASAPIDGAQWGLWPLGGAWLSLYLWEHYEYAPDRAFLAEAYPVLAGAAQFFLDTLQQGPEGYLVTNPSLSPENPHPFGATLVWGPAMDTQILRDLFTATAQACRLLGEDAAFAAALDAAKAALPPMRTGAQGQLQEWPLDWDADAPEPDHRHVSHLYALYPSHQISPHRTPELARAAQRSLELRGDLATGWAIAWRINLWARLRDGNRAHAILRLLLDPSRTYPNMFDAHPPFQIDGNFGGTSGIAEMLLQDEGLADGENASPALHLLPALPDAWPDGRVTGLRVRGGGTIGLEWRGGMLASAELHATHDLARRVRYQGAEAEIRLAAGGRLVLRPEDFVQAAR</sequence>
<dbReference type="InterPro" id="IPR016518">
    <property type="entry name" value="Alpha-L-fucosidase"/>
</dbReference>
<evidence type="ECO:0000313" key="5">
    <source>
        <dbReference type="Proteomes" id="UP001595378"/>
    </source>
</evidence>
<dbReference type="GO" id="GO:0016787">
    <property type="term" value="F:hydrolase activity"/>
    <property type="evidence" value="ECO:0007669"/>
    <property type="project" value="UniProtKB-KW"/>
</dbReference>
<dbReference type="InterPro" id="IPR027414">
    <property type="entry name" value="GH95_N_dom"/>
</dbReference>
<dbReference type="InterPro" id="IPR006311">
    <property type="entry name" value="TAT_signal"/>
</dbReference>
<evidence type="ECO:0000259" key="2">
    <source>
        <dbReference type="Pfam" id="PF21307"/>
    </source>
</evidence>